<sequence length="149" mass="17017">MTKADVCALMIRAWEKLEPDKIQEAFDEIINKGKWKGVNLNDLPLMHTCKHYKSSSEEKKKMILDAQTDQSSKDQSDVPFIEYVLRAFGNSTKVSRDSVIKYVHENADFENEISVYSANGKMLAAISLLLVYQILQKDDEESDILVKTI</sequence>
<dbReference type="EMBL" id="JAPFFF010000039">
    <property type="protein sequence ID" value="KAK8841985.1"/>
    <property type="molecule type" value="Genomic_DNA"/>
</dbReference>
<evidence type="ECO:0000313" key="2">
    <source>
        <dbReference type="Proteomes" id="UP001470230"/>
    </source>
</evidence>
<comment type="caution">
    <text evidence="1">The sequence shown here is derived from an EMBL/GenBank/DDBJ whole genome shotgun (WGS) entry which is preliminary data.</text>
</comment>
<reference evidence="1 2" key="1">
    <citation type="submission" date="2024-04" db="EMBL/GenBank/DDBJ databases">
        <title>Tritrichomonas musculus Genome.</title>
        <authorList>
            <person name="Alves-Ferreira E."/>
            <person name="Grigg M."/>
            <person name="Lorenzi H."/>
            <person name="Galac M."/>
        </authorList>
    </citation>
    <scope>NUCLEOTIDE SEQUENCE [LARGE SCALE GENOMIC DNA]</scope>
    <source>
        <strain evidence="1 2">EAF2021</strain>
    </source>
</reference>
<evidence type="ECO:0000313" key="1">
    <source>
        <dbReference type="EMBL" id="KAK8841985.1"/>
    </source>
</evidence>
<name>A0ABR2H9A3_9EUKA</name>
<protein>
    <submittedName>
        <fullName evidence="1">Uncharacterized protein</fullName>
    </submittedName>
</protein>
<dbReference type="Proteomes" id="UP001470230">
    <property type="component" value="Unassembled WGS sequence"/>
</dbReference>
<organism evidence="1 2">
    <name type="scientific">Tritrichomonas musculus</name>
    <dbReference type="NCBI Taxonomy" id="1915356"/>
    <lineage>
        <taxon>Eukaryota</taxon>
        <taxon>Metamonada</taxon>
        <taxon>Parabasalia</taxon>
        <taxon>Tritrichomonadida</taxon>
        <taxon>Tritrichomonadidae</taxon>
        <taxon>Tritrichomonas</taxon>
    </lineage>
</organism>
<keyword evidence="2" id="KW-1185">Reference proteome</keyword>
<gene>
    <name evidence="1" type="ORF">M9Y10_026196</name>
</gene>
<accession>A0ABR2H9A3</accession>
<proteinExistence type="predicted"/>